<dbReference type="GO" id="GO:0005884">
    <property type="term" value="C:actin filament"/>
    <property type="evidence" value="ECO:0007669"/>
    <property type="project" value="TreeGrafter"/>
</dbReference>
<dbReference type="SUPFAM" id="SSF55753">
    <property type="entry name" value="Actin depolymerizing proteins"/>
    <property type="match status" value="2"/>
</dbReference>
<comment type="caution">
    <text evidence="10">The sequence shown here is derived from an EMBL/GenBank/DDBJ whole genome shotgun (WGS) entry which is preliminary data.</text>
</comment>
<evidence type="ECO:0000313" key="10">
    <source>
        <dbReference type="EMBL" id="KAI0306493.1"/>
    </source>
</evidence>
<keyword evidence="3" id="KW-0963">Cytoplasm</keyword>
<evidence type="ECO:0000256" key="3">
    <source>
        <dbReference type="ARBA" id="ARBA00022490"/>
    </source>
</evidence>
<evidence type="ECO:0000256" key="6">
    <source>
        <dbReference type="ARBA" id="ARBA00023212"/>
    </source>
</evidence>
<dbReference type="Proteomes" id="UP001203297">
    <property type="component" value="Unassembled WGS sequence"/>
</dbReference>
<comment type="subunit">
    <text evidence="7">Interacts with G-actin; ADP-actin form.</text>
</comment>
<dbReference type="InterPro" id="IPR029006">
    <property type="entry name" value="ADF-H/Gelsolin-like_dom_sf"/>
</dbReference>
<keyword evidence="6" id="KW-0206">Cytoskeleton</keyword>
<dbReference type="GO" id="GO:0005737">
    <property type="term" value="C:cytoplasm"/>
    <property type="evidence" value="ECO:0007669"/>
    <property type="project" value="TreeGrafter"/>
</dbReference>
<dbReference type="FunFam" id="3.40.20.10:FF:000042">
    <property type="entry name" value="Actin depolymerizing protein"/>
    <property type="match status" value="1"/>
</dbReference>
<reference evidence="10" key="1">
    <citation type="journal article" date="2022" name="New Phytol.">
        <title>Evolutionary transition to the ectomycorrhizal habit in the genomes of a hyperdiverse lineage of mushroom-forming fungi.</title>
        <authorList>
            <person name="Looney B."/>
            <person name="Miyauchi S."/>
            <person name="Morin E."/>
            <person name="Drula E."/>
            <person name="Courty P.E."/>
            <person name="Kohler A."/>
            <person name="Kuo A."/>
            <person name="LaButti K."/>
            <person name="Pangilinan J."/>
            <person name="Lipzen A."/>
            <person name="Riley R."/>
            <person name="Andreopoulos W."/>
            <person name="He G."/>
            <person name="Johnson J."/>
            <person name="Nolan M."/>
            <person name="Tritt A."/>
            <person name="Barry K.W."/>
            <person name="Grigoriev I.V."/>
            <person name="Nagy L.G."/>
            <person name="Hibbett D."/>
            <person name="Henrissat B."/>
            <person name="Matheny P.B."/>
            <person name="Labbe J."/>
            <person name="Martin F.M."/>
        </authorList>
    </citation>
    <scope>NUCLEOTIDE SEQUENCE</scope>
    <source>
        <strain evidence="10">BPL690</strain>
    </source>
</reference>
<feature type="domain" description="ADF-H" evidence="9">
    <location>
        <begin position="179"/>
        <end position="314"/>
    </location>
</feature>
<dbReference type="GO" id="GO:0003785">
    <property type="term" value="F:actin monomer binding"/>
    <property type="evidence" value="ECO:0007669"/>
    <property type="project" value="TreeGrafter"/>
</dbReference>
<dbReference type="CDD" id="cd11285">
    <property type="entry name" value="ADF_Twf-N_like"/>
    <property type="match status" value="1"/>
</dbReference>
<keyword evidence="4" id="KW-0677">Repeat</keyword>
<evidence type="ECO:0000259" key="9">
    <source>
        <dbReference type="PROSITE" id="PS51263"/>
    </source>
</evidence>
<dbReference type="Pfam" id="PF00241">
    <property type="entry name" value="Cofilin_ADF"/>
    <property type="match status" value="2"/>
</dbReference>
<dbReference type="PANTHER" id="PTHR13759:SF1">
    <property type="entry name" value="TWINFILIN"/>
    <property type="match status" value="1"/>
</dbReference>
<feature type="region of interest" description="Disordered" evidence="8">
    <location>
        <begin position="323"/>
        <end position="345"/>
    </location>
</feature>
<dbReference type="SMART" id="SM00102">
    <property type="entry name" value="ADF"/>
    <property type="match status" value="2"/>
</dbReference>
<name>A0AAD4QP49_9AGAM</name>
<evidence type="ECO:0000256" key="2">
    <source>
        <dbReference type="ARBA" id="ARBA00009557"/>
    </source>
</evidence>
<dbReference type="GO" id="GO:0051015">
    <property type="term" value="F:actin filament binding"/>
    <property type="evidence" value="ECO:0007669"/>
    <property type="project" value="TreeGrafter"/>
</dbReference>
<evidence type="ECO:0000256" key="7">
    <source>
        <dbReference type="ARBA" id="ARBA00038532"/>
    </source>
</evidence>
<comment type="subcellular location">
    <subcellularLocation>
        <location evidence="1">Cytoplasm</location>
        <location evidence="1">Cytoskeleton</location>
    </subcellularLocation>
</comment>
<evidence type="ECO:0000256" key="8">
    <source>
        <dbReference type="SAM" id="MobiDB-lite"/>
    </source>
</evidence>
<dbReference type="CDD" id="cd11284">
    <property type="entry name" value="ADF_Twf-C_like"/>
    <property type="match status" value="1"/>
</dbReference>
<dbReference type="InterPro" id="IPR028458">
    <property type="entry name" value="Twinfilin"/>
</dbReference>
<evidence type="ECO:0000256" key="4">
    <source>
        <dbReference type="ARBA" id="ARBA00022737"/>
    </source>
</evidence>
<keyword evidence="11" id="KW-1185">Reference proteome</keyword>
<gene>
    <name evidence="10" type="ORF">B0F90DRAFT_1690340</name>
</gene>
<dbReference type="PROSITE" id="PS51263">
    <property type="entry name" value="ADF_H"/>
    <property type="match status" value="2"/>
</dbReference>
<dbReference type="InterPro" id="IPR002108">
    <property type="entry name" value="ADF-H"/>
</dbReference>
<dbReference type="PANTHER" id="PTHR13759">
    <property type="entry name" value="TWINFILIN"/>
    <property type="match status" value="1"/>
</dbReference>
<evidence type="ECO:0000256" key="1">
    <source>
        <dbReference type="ARBA" id="ARBA00004245"/>
    </source>
</evidence>
<dbReference type="EMBL" id="WTXG01000003">
    <property type="protein sequence ID" value="KAI0306493.1"/>
    <property type="molecule type" value="Genomic_DNA"/>
</dbReference>
<protein>
    <submittedName>
        <fullName evidence="10">Actin depolymerizing protein</fullName>
    </submittedName>
</protein>
<sequence length="345" mass="37348">MSATSGIAVSPELASTFADAVSSLSIRFLKISIRNEALVTDITIPPSSTFENDLNRLQSLLDDDVPAYVLVRLDDPPSAWLAVHYVPDTAKIRDKMLYASTRNAVTKSLGATLFVDTIFATSKGDLTPAGYAAHKRHLAAPKPMSVREKEMADIKAAERDAGGAPFRINAARQSPFGTGVGLKWSSDVESAVRNLADVTEDHVVTITIDPPTETLILGEMTATAADELGSKIPSSDPSFAFFSWSESTSERRIIFIYSCPSTSPVKHRMLYSSGSSSVYQTAKSLLPSLLLVPRKVETSDPHELGASFLRAELGQRNDLNRVETANNAGIPEEAFARPRGPPKRR</sequence>
<comment type="similarity">
    <text evidence="2">Belongs to the actin-binding proteins ADF family. Twinfilin subfamily.</text>
</comment>
<accession>A0AAD4QP49</accession>
<dbReference type="AlphaFoldDB" id="A0AAD4QP49"/>
<feature type="domain" description="ADF-H" evidence="9">
    <location>
        <begin position="6"/>
        <end position="136"/>
    </location>
</feature>
<evidence type="ECO:0000313" key="11">
    <source>
        <dbReference type="Proteomes" id="UP001203297"/>
    </source>
</evidence>
<keyword evidence="5" id="KW-0009">Actin-binding</keyword>
<dbReference type="GO" id="GO:0051016">
    <property type="term" value="P:barbed-end actin filament capping"/>
    <property type="evidence" value="ECO:0007669"/>
    <property type="project" value="TreeGrafter"/>
</dbReference>
<dbReference type="GO" id="GO:0030042">
    <property type="term" value="P:actin filament depolymerization"/>
    <property type="evidence" value="ECO:0007669"/>
    <property type="project" value="TreeGrafter"/>
</dbReference>
<dbReference type="Gene3D" id="3.40.20.10">
    <property type="entry name" value="Severin"/>
    <property type="match status" value="2"/>
</dbReference>
<proteinExistence type="inferred from homology"/>
<evidence type="ECO:0000256" key="5">
    <source>
        <dbReference type="ARBA" id="ARBA00023203"/>
    </source>
</evidence>
<organism evidence="10 11">
    <name type="scientific">Multifurca ochricompacta</name>
    <dbReference type="NCBI Taxonomy" id="376703"/>
    <lineage>
        <taxon>Eukaryota</taxon>
        <taxon>Fungi</taxon>
        <taxon>Dikarya</taxon>
        <taxon>Basidiomycota</taxon>
        <taxon>Agaricomycotina</taxon>
        <taxon>Agaricomycetes</taxon>
        <taxon>Russulales</taxon>
        <taxon>Russulaceae</taxon>
        <taxon>Multifurca</taxon>
    </lineage>
</organism>